<evidence type="ECO:0000313" key="2">
    <source>
        <dbReference type="Proteomes" id="UP000541583"/>
    </source>
</evidence>
<accession>A0ABR6PLC8</accession>
<comment type="caution">
    <text evidence="1">The sequence shown here is derived from an EMBL/GenBank/DDBJ whole genome shotgun (WGS) entry which is preliminary data.</text>
</comment>
<evidence type="ECO:0000313" key="1">
    <source>
        <dbReference type="EMBL" id="MBB6110406.1"/>
    </source>
</evidence>
<organism evidence="1 2">
    <name type="scientific">Mucilaginibacter lappiensis</name>
    <dbReference type="NCBI Taxonomy" id="354630"/>
    <lineage>
        <taxon>Bacteria</taxon>
        <taxon>Pseudomonadati</taxon>
        <taxon>Bacteroidota</taxon>
        <taxon>Sphingobacteriia</taxon>
        <taxon>Sphingobacteriales</taxon>
        <taxon>Sphingobacteriaceae</taxon>
        <taxon>Mucilaginibacter</taxon>
    </lineage>
</organism>
<sequence length="177" mass="20118">MALIKLAYKQIIDASAQGKFERSVLQASYQEFLLKMQTYNPNREFKTFTALKVHDGRANSLHYKLSFAVGHFIQTLDNKIPGLSDNLGNPVKFEIPQFELIESHINDISSHKVAITYTTGILTLVNQLAEFMVLAEGDVSEKFVADTFILKMQQGLSITSYQEYQPESLFKDTFQQV</sequence>
<name>A0ABR6PLC8_9SPHI</name>
<gene>
    <name evidence="1" type="ORF">HDF23_003162</name>
</gene>
<proteinExistence type="predicted"/>
<reference evidence="1 2" key="1">
    <citation type="submission" date="2020-08" db="EMBL/GenBank/DDBJ databases">
        <title>Genomic Encyclopedia of Type Strains, Phase IV (KMG-V): Genome sequencing to study the core and pangenomes of soil and plant-associated prokaryotes.</title>
        <authorList>
            <person name="Whitman W."/>
        </authorList>
    </citation>
    <scope>NUCLEOTIDE SEQUENCE [LARGE SCALE GENOMIC DNA]</scope>
    <source>
        <strain evidence="1 2">ANJLi2</strain>
    </source>
</reference>
<dbReference type="RefSeq" id="WP_076373920.1">
    <property type="nucleotide sequence ID" value="NZ_FTMG01000006.1"/>
</dbReference>
<dbReference type="EMBL" id="JACHCB010000007">
    <property type="protein sequence ID" value="MBB6110406.1"/>
    <property type="molecule type" value="Genomic_DNA"/>
</dbReference>
<protein>
    <submittedName>
        <fullName evidence="1">Uncharacterized protein</fullName>
    </submittedName>
</protein>
<keyword evidence="2" id="KW-1185">Reference proteome</keyword>
<dbReference type="Proteomes" id="UP000541583">
    <property type="component" value="Unassembled WGS sequence"/>
</dbReference>